<dbReference type="Proteomes" id="UP000287033">
    <property type="component" value="Unassembled WGS sequence"/>
</dbReference>
<protein>
    <submittedName>
        <fullName evidence="2">Uncharacterized protein</fullName>
    </submittedName>
</protein>
<comment type="caution">
    <text evidence="2">The sequence shown here is derived from an EMBL/GenBank/DDBJ whole genome shotgun (WGS) entry which is preliminary data.</text>
</comment>
<feature type="transmembrane region" description="Helical" evidence="1">
    <location>
        <begin position="42"/>
        <end position="63"/>
    </location>
</feature>
<reference evidence="2 3" key="1">
    <citation type="journal article" date="2018" name="Nat. Ecol. Evol.">
        <title>Shark genomes provide insights into elasmobranch evolution and the origin of vertebrates.</title>
        <authorList>
            <person name="Hara Y"/>
            <person name="Yamaguchi K"/>
            <person name="Onimaru K"/>
            <person name="Kadota M"/>
            <person name="Koyanagi M"/>
            <person name="Keeley SD"/>
            <person name="Tatsumi K"/>
            <person name="Tanaka K"/>
            <person name="Motone F"/>
            <person name="Kageyama Y"/>
            <person name="Nozu R"/>
            <person name="Adachi N"/>
            <person name="Nishimura O"/>
            <person name="Nakagawa R"/>
            <person name="Tanegashima C"/>
            <person name="Kiyatake I"/>
            <person name="Matsumoto R"/>
            <person name="Murakumo K"/>
            <person name="Nishida K"/>
            <person name="Terakita A"/>
            <person name="Kuratani S"/>
            <person name="Sato K"/>
            <person name="Hyodo S Kuraku.S."/>
        </authorList>
    </citation>
    <scope>NUCLEOTIDE SEQUENCE [LARGE SCALE GENOMIC DNA]</scope>
</reference>
<feature type="non-terminal residue" evidence="2">
    <location>
        <position position="131"/>
    </location>
</feature>
<keyword evidence="3" id="KW-1185">Reference proteome</keyword>
<keyword evidence="1" id="KW-0812">Transmembrane</keyword>
<evidence type="ECO:0000313" key="3">
    <source>
        <dbReference type="Proteomes" id="UP000287033"/>
    </source>
</evidence>
<keyword evidence="1" id="KW-1133">Transmembrane helix</keyword>
<keyword evidence="1" id="KW-0472">Membrane</keyword>
<name>A0A401THS9_CHIPU</name>
<feature type="transmembrane region" description="Helical" evidence="1">
    <location>
        <begin position="84"/>
        <end position="103"/>
    </location>
</feature>
<sequence length="131" mass="14018">MILSTSQWWAAFILDVVIKTALIYWSAALITLGMIAAGGFEPVIACLVLAASLSSLHFLCLFLGGRFVESLEEANIRRSRLLRFVLVLISANVFFIASLVALLSVSGGVYNSVLVGMIVAATNLVPVLFVA</sequence>
<proteinExistence type="predicted"/>
<accession>A0A401THS9</accession>
<evidence type="ECO:0000256" key="1">
    <source>
        <dbReference type="SAM" id="Phobius"/>
    </source>
</evidence>
<evidence type="ECO:0000313" key="2">
    <source>
        <dbReference type="EMBL" id="GCC42192.1"/>
    </source>
</evidence>
<feature type="transmembrane region" description="Helical" evidence="1">
    <location>
        <begin position="12"/>
        <end position="36"/>
    </location>
</feature>
<gene>
    <name evidence="2" type="ORF">chiPu_0025997</name>
</gene>
<dbReference type="AlphaFoldDB" id="A0A401THS9"/>
<feature type="transmembrane region" description="Helical" evidence="1">
    <location>
        <begin position="109"/>
        <end position="130"/>
    </location>
</feature>
<organism evidence="2 3">
    <name type="scientific">Chiloscyllium punctatum</name>
    <name type="common">Brownbanded bambooshark</name>
    <name type="synonym">Hemiscyllium punctatum</name>
    <dbReference type="NCBI Taxonomy" id="137246"/>
    <lineage>
        <taxon>Eukaryota</taxon>
        <taxon>Metazoa</taxon>
        <taxon>Chordata</taxon>
        <taxon>Craniata</taxon>
        <taxon>Vertebrata</taxon>
        <taxon>Chondrichthyes</taxon>
        <taxon>Elasmobranchii</taxon>
        <taxon>Galeomorphii</taxon>
        <taxon>Galeoidea</taxon>
        <taxon>Orectolobiformes</taxon>
        <taxon>Hemiscylliidae</taxon>
        <taxon>Chiloscyllium</taxon>
    </lineage>
</organism>
<dbReference type="EMBL" id="BEZZ01070323">
    <property type="protein sequence ID" value="GCC42192.1"/>
    <property type="molecule type" value="Genomic_DNA"/>
</dbReference>